<dbReference type="GeneID" id="25336729"/>
<keyword evidence="2" id="KW-1185">Reference proteome</keyword>
<dbReference type="RefSeq" id="XP_013336738.1">
    <property type="nucleotide sequence ID" value="XM_013481284.1"/>
</dbReference>
<dbReference type="EMBL" id="HG721273">
    <property type="protein sequence ID" value="CDJ60093.1"/>
    <property type="molecule type" value="Genomic_DNA"/>
</dbReference>
<protein>
    <submittedName>
        <fullName evidence="1">Uncharacterized protein</fullName>
    </submittedName>
</protein>
<name>U6MAM1_EIMMA</name>
<reference evidence="1" key="1">
    <citation type="submission" date="2013-10" db="EMBL/GenBank/DDBJ databases">
        <title>Genomic analysis of the causative agents of coccidiosis in chickens.</title>
        <authorList>
            <person name="Reid A.J."/>
            <person name="Blake D."/>
            <person name="Billington K."/>
            <person name="Browne H."/>
            <person name="Dunn M."/>
            <person name="Hung S."/>
            <person name="Kawahara F."/>
            <person name="Miranda-Saavedra D."/>
            <person name="Mourier T."/>
            <person name="Nagra H."/>
            <person name="Otto T.D."/>
            <person name="Rawlings N."/>
            <person name="Sanchez A."/>
            <person name="Sanders M."/>
            <person name="Subramaniam C."/>
            <person name="Tay Y."/>
            <person name="Dear P."/>
            <person name="Doerig C."/>
            <person name="Gruber A."/>
            <person name="Parkinson J."/>
            <person name="Shirley M."/>
            <person name="Wan K.L."/>
            <person name="Berriman M."/>
            <person name="Tomley F."/>
            <person name="Pain A."/>
        </authorList>
    </citation>
    <scope>NUCLEOTIDE SEQUENCE [LARGE SCALE GENOMIC DNA]</scope>
    <source>
        <strain evidence="1">Weybridge</strain>
    </source>
</reference>
<gene>
    <name evidence="1" type="ORF">EMWEY_00027430</name>
</gene>
<organism evidence="1 2">
    <name type="scientific">Eimeria maxima</name>
    <name type="common">Coccidian parasite</name>
    <dbReference type="NCBI Taxonomy" id="5804"/>
    <lineage>
        <taxon>Eukaryota</taxon>
        <taxon>Sar</taxon>
        <taxon>Alveolata</taxon>
        <taxon>Apicomplexa</taxon>
        <taxon>Conoidasida</taxon>
        <taxon>Coccidia</taxon>
        <taxon>Eucoccidiorida</taxon>
        <taxon>Eimeriorina</taxon>
        <taxon>Eimeriidae</taxon>
        <taxon>Eimeria</taxon>
    </lineage>
</organism>
<reference evidence="1" key="2">
    <citation type="submission" date="2013-10" db="EMBL/GenBank/DDBJ databases">
        <authorList>
            <person name="Aslett M."/>
        </authorList>
    </citation>
    <scope>NUCLEOTIDE SEQUENCE [LARGE SCALE GENOMIC DNA]</scope>
    <source>
        <strain evidence="1">Weybridge</strain>
    </source>
</reference>
<dbReference type="VEuPathDB" id="ToxoDB:EMWEY_00027430"/>
<proteinExistence type="predicted"/>
<evidence type="ECO:0000313" key="2">
    <source>
        <dbReference type="Proteomes" id="UP000030763"/>
    </source>
</evidence>
<dbReference type="Proteomes" id="UP000030763">
    <property type="component" value="Unassembled WGS sequence"/>
</dbReference>
<sequence length="79" mass="8496">MGGSASTVKVPIPDFVWLTEVPFIRIADKTTAEVCLTVNATCCARLLLTQDGGEDKLATDFLLQENTEKTITLQGLKPG</sequence>
<evidence type="ECO:0000313" key="1">
    <source>
        <dbReference type="EMBL" id="CDJ60093.1"/>
    </source>
</evidence>
<dbReference type="AlphaFoldDB" id="U6MAM1"/>
<accession>U6MAM1</accession>